<feature type="transmembrane region" description="Helical" evidence="1">
    <location>
        <begin position="59"/>
        <end position="82"/>
    </location>
</feature>
<dbReference type="EMBL" id="QRVM01000035">
    <property type="protein sequence ID" value="RGS45546.1"/>
    <property type="molecule type" value="Genomic_DNA"/>
</dbReference>
<organism evidence="3 4">
    <name type="scientific">Holdemanella biformis</name>
    <dbReference type="NCBI Taxonomy" id="1735"/>
    <lineage>
        <taxon>Bacteria</taxon>
        <taxon>Bacillati</taxon>
        <taxon>Bacillota</taxon>
        <taxon>Erysipelotrichia</taxon>
        <taxon>Erysipelotrichales</taxon>
        <taxon>Erysipelotrichaceae</taxon>
        <taxon>Holdemanella</taxon>
    </lineage>
</organism>
<keyword evidence="1" id="KW-0472">Membrane</keyword>
<keyword evidence="1" id="KW-1133">Transmembrane helix</keyword>
<dbReference type="RefSeq" id="WP_118320219.1">
    <property type="nucleotide sequence ID" value="NZ_CATXNH010000074.1"/>
</dbReference>
<dbReference type="GeneID" id="66579993"/>
<keyword evidence="1" id="KW-0812">Transmembrane</keyword>
<feature type="transmembrane region" description="Helical" evidence="1">
    <location>
        <begin position="32"/>
        <end position="53"/>
    </location>
</feature>
<dbReference type="Proteomes" id="UP000285274">
    <property type="component" value="Unassembled WGS sequence"/>
</dbReference>
<comment type="caution">
    <text evidence="3">The sequence shown here is derived from an EMBL/GenBank/DDBJ whole genome shotgun (WGS) entry which is preliminary data.</text>
</comment>
<dbReference type="Proteomes" id="UP000265489">
    <property type="component" value="Unassembled WGS sequence"/>
</dbReference>
<dbReference type="EMBL" id="QRYQ01000016">
    <property type="protein sequence ID" value="RGU90569.1"/>
    <property type="molecule type" value="Genomic_DNA"/>
</dbReference>
<evidence type="ECO:0000313" key="2">
    <source>
        <dbReference type="EMBL" id="RGS45546.1"/>
    </source>
</evidence>
<dbReference type="AlphaFoldDB" id="A0A395W5M6"/>
<reference evidence="4 5" key="1">
    <citation type="submission" date="2018-08" db="EMBL/GenBank/DDBJ databases">
        <title>A genome reference for cultivated species of the human gut microbiota.</title>
        <authorList>
            <person name="Zou Y."/>
            <person name="Xue W."/>
            <person name="Luo G."/>
        </authorList>
    </citation>
    <scope>NUCLEOTIDE SEQUENCE [LARGE SCALE GENOMIC DNA]</scope>
    <source>
        <strain evidence="3 4">AF15-20</strain>
        <strain evidence="2 5">AF22-10AC</strain>
    </source>
</reference>
<accession>A0A395W5M6</accession>
<evidence type="ECO:0000313" key="3">
    <source>
        <dbReference type="EMBL" id="RGU90569.1"/>
    </source>
</evidence>
<evidence type="ECO:0000256" key="1">
    <source>
        <dbReference type="SAM" id="Phobius"/>
    </source>
</evidence>
<name>A0A395W5M6_9FIRM</name>
<proteinExistence type="predicted"/>
<sequence length="120" mass="14005">MSADDYITSQVDPCIRKYEDLFRKYHKIHMGLMIACFSCFIGVIILNVVYIIVPVIWLILSSIVCTLGGLFLFFFDSLNGYLEKSLDYKRKAECLGYEKSLYKAKENGFKGFAYRCERYM</sequence>
<evidence type="ECO:0000313" key="5">
    <source>
        <dbReference type="Proteomes" id="UP000285274"/>
    </source>
</evidence>
<evidence type="ECO:0000313" key="4">
    <source>
        <dbReference type="Proteomes" id="UP000265489"/>
    </source>
</evidence>
<gene>
    <name evidence="3" type="ORF">DWW32_08405</name>
    <name evidence="2" type="ORF">DWX92_07835</name>
</gene>
<protein>
    <submittedName>
        <fullName evidence="3">Uncharacterized protein</fullName>
    </submittedName>
</protein>